<keyword evidence="2" id="KW-0808">Transferase</keyword>
<gene>
    <name evidence="2" type="ORF">VB854_16940</name>
</gene>
<dbReference type="RefSeq" id="WP_323276167.1">
    <property type="nucleotide sequence ID" value="NZ_JAYGHT010000086.1"/>
</dbReference>
<organism evidence="2 3">
    <name type="scientific">Limnoraphis robusta CCNP1315</name>
    <dbReference type="NCBI Taxonomy" id="3110306"/>
    <lineage>
        <taxon>Bacteria</taxon>
        <taxon>Bacillati</taxon>
        <taxon>Cyanobacteriota</taxon>
        <taxon>Cyanophyceae</taxon>
        <taxon>Oscillatoriophycideae</taxon>
        <taxon>Oscillatoriales</taxon>
        <taxon>Sirenicapillariaceae</taxon>
        <taxon>Limnoraphis</taxon>
    </lineage>
</organism>
<feature type="domain" description="Methyltransferase" evidence="1">
    <location>
        <begin position="43"/>
        <end position="172"/>
    </location>
</feature>
<evidence type="ECO:0000313" key="2">
    <source>
        <dbReference type="EMBL" id="MEA5520630.1"/>
    </source>
</evidence>
<proteinExistence type="predicted"/>
<dbReference type="CDD" id="cd02440">
    <property type="entry name" value="AdoMet_MTases"/>
    <property type="match status" value="1"/>
</dbReference>
<name>A0ABU5U0P7_9CYAN</name>
<keyword evidence="2" id="KW-0489">Methyltransferase</keyword>
<evidence type="ECO:0000259" key="1">
    <source>
        <dbReference type="Pfam" id="PF13847"/>
    </source>
</evidence>
<dbReference type="PANTHER" id="PTHR43591:SF24">
    <property type="entry name" value="2-METHOXY-6-POLYPRENYL-1,4-BENZOQUINOL METHYLASE, MITOCHONDRIAL"/>
    <property type="match status" value="1"/>
</dbReference>
<dbReference type="InterPro" id="IPR025714">
    <property type="entry name" value="Methyltranfer_dom"/>
</dbReference>
<dbReference type="SUPFAM" id="SSF53335">
    <property type="entry name" value="S-adenosyl-L-methionine-dependent methyltransferases"/>
    <property type="match status" value="1"/>
</dbReference>
<comment type="caution">
    <text evidence="2">The sequence shown here is derived from an EMBL/GenBank/DDBJ whole genome shotgun (WGS) entry which is preliminary data.</text>
</comment>
<accession>A0ABU5U0P7</accession>
<dbReference type="EC" id="2.1.1.-" evidence="2"/>
<dbReference type="Gene3D" id="3.40.50.150">
    <property type="entry name" value="Vaccinia Virus protein VP39"/>
    <property type="match status" value="1"/>
</dbReference>
<dbReference type="GO" id="GO:0008168">
    <property type="term" value="F:methyltransferase activity"/>
    <property type="evidence" value="ECO:0007669"/>
    <property type="project" value="UniProtKB-KW"/>
</dbReference>
<dbReference type="GO" id="GO:0032259">
    <property type="term" value="P:methylation"/>
    <property type="evidence" value="ECO:0007669"/>
    <property type="project" value="UniProtKB-KW"/>
</dbReference>
<dbReference type="Pfam" id="PF13847">
    <property type="entry name" value="Methyltransf_31"/>
    <property type="match status" value="1"/>
</dbReference>
<protein>
    <submittedName>
        <fullName evidence="2">Class I SAM-dependent methyltransferase</fullName>
        <ecNumber evidence="2">2.1.1.-</ecNumber>
    </submittedName>
</protein>
<dbReference type="EMBL" id="JAYGHT010000086">
    <property type="protein sequence ID" value="MEA5520630.1"/>
    <property type="molecule type" value="Genomic_DNA"/>
</dbReference>
<dbReference type="PANTHER" id="PTHR43591">
    <property type="entry name" value="METHYLTRANSFERASE"/>
    <property type="match status" value="1"/>
</dbReference>
<dbReference type="InterPro" id="IPR029063">
    <property type="entry name" value="SAM-dependent_MTases_sf"/>
</dbReference>
<reference evidence="2 3" key="1">
    <citation type="submission" date="2023-12" db="EMBL/GenBank/DDBJ databases">
        <title>Baltic Sea Cyanobacteria.</title>
        <authorList>
            <person name="Delbaje E."/>
            <person name="Fewer D.P."/>
            <person name="Shishido T.K."/>
        </authorList>
    </citation>
    <scope>NUCLEOTIDE SEQUENCE [LARGE SCALE GENOMIC DNA]</scope>
    <source>
        <strain evidence="2 3">CCNP 1315</strain>
    </source>
</reference>
<keyword evidence="3" id="KW-1185">Reference proteome</keyword>
<dbReference type="Proteomes" id="UP001301728">
    <property type="component" value="Unassembled WGS sequence"/>
</dbReference>
<sequence>MQRVLEPEVMDTWEEAVEYDSMDFTAVNTAFAEQSLTLGPQKAQVLDAGTGTARIPILIAQHRPDWEIIAIDLSENMLKIGQQNVDLAKVQTQVKLERVDAKKLPYSDAQFDLVISNSIIHHLSNPIPFLQELKRVLKPQGGIFLRDLLRPVDEATRDELVEQYAGDCNAHQKQLFRDSLNAAFTLEEINQMITEVGLEGVKIYQSSDRHWTVERASLYSLQ</sequence>
<evidence type="ECO:0000313" key="3">
    <source>
        <dbReference type="Proteomes" id="UP001301728"/>
    </source>
</evidence>